<evidence type="ECO:0000256" key="2">
    <source>
        <dbReference type="ARBA" id="ARBA00023015"/>
    </source>
</evidence>
<dbReference type="SUPFAM" id="SSF55455">
    <property type="entry name" value="SRF-like"/>
    <property type="match status" value="1"/>
</dbReference>
<keyword evidence="2" id="KW-0805">Transcription regulation</keyword>
<proteinExistence type="predicted"/>
<dbReference type="PANTHER" id="PTHR11945:SF704">
    <property type="entry name" value="AGAMOUS-LIKE 46-RELATED"/>
    <property type="match status" value="1"/>
</dbReference>
<evidence type="ECO:0000256" key="3">
    <source>
        <dbReference type="ARBA" id="ARBA00023125"/>
    </source>
</evidence>
<dbReference type="InterPro" id="IPR036879">
    <property type="entry name" value="TF_MADSbox_sf"/>
</dbReference>
<evidence type="ECO:0000256" key="4">
    <source>
        <dbReference type="ARBA" id="ARBA00023163"/>
    </source>
</evidence>
<dbReference type="Proteomes" id="UP000467841">
    <property type="component" value="Unassembled WGS sequence"/>
</dbReference>
<dbReference type="GO" id="GO:0045944">
    <property type="term" value="P:positive regulation of transcription by RNA polymerase II"/>
    <property type="evidence" value="ECO:0007669"/>
    <property type="project" value="InterPro"/>
</dbReference>
<dbReference type="OrthoDB" id="678337at2759"/>
<dbReference type="CDD" id="cd00266">
    <property type="entry name" value="MADS_SRF_like"/>
    <property type="match status" value="1"/>
</dbReference>
<dbReference type="GO" id="GO:0046983">
    <property type="term" value="F:protein dimerization activity"/>
    <property type="evidence" value="ECO:0007669"/>
    <property type="project" value="InterPro"/>
</dbReference>
<keyword evidence="4" id="KW-0804">Transcription</keyword>
<dbReference type="InterPro" id="IPR033897">
    <property type="entry name" value="SRF-like_MADS-box"/>
</dbReference>
<dbReference type="AlphaFoldDB" id="A0A6D2HMX2"/>
<dbReference type="GO" id="GO:0005634">
    <property type="term" value="C:nucleus"/>
    <property type="evidence" value="ECO:0007669"/>
    <property type="project" value="UniProtKB-SubCell"/>
</dbReference>
<dbReference type="InterPro" id="IPR002100">
    <property type="entry name" value="TF_MADSbox"/>
</dbReference>
<dbReference type="Pfam" id="PF00319">
    <property type="entry name" value="SRF-TF"/>
    <property type="match status" value="1"/>
</dbReference>
<name>A0A6D2HMX2_9BRAS</name>
<dbReference type="PROSITE" id="PS50066">
    <property type="entry name" value="MADS_BOX_2"/>
    <property type="match status" value="1"/>
</dbReference>
<keyword evidence="8" id="KW-1185">Reference proteome</keyword>
<dbReference type="FunFam" id="3.40.1810.10:FF:000024">
    <property type="entry name" value="Agamous-like MADS-box protein AGL80"/>
    <property type="match status" value="1"/>
</dbReference>
<feature type="domain" description="MADS-box" evidence="6">
    <location>
        <begin position="1"/>
        <end position="49"/>
    </location>
</feature>
<dbReference type="Gene3D" id="3.40.1810.10">
    <property type="entry name" value="Transcription factor, MADS-box"/>
    <property type="match status" value="1"/>
</dbReference>
<evidence type="ECO:0000259" key="6">
    <source>
        <dbReference type="PROSITE" id="PS50066"/>
    </source>
</evidence>
<comment type="caution">
    <text evidence="7">The sequence shown here is derived from an EMBL/GenBank/DDBJ whole genome shotgun (WGS) entry which is preliminary data.</text>
</comment>
<dbReference type="SMART" id="SM00432">
    <property type="entry name" value="MADS"/>
    <property type="match status" value="1"/>
</dbReference>
<reference evidence="7" key="1">
    <citation type="submission" date="2020-01" db="EMBL/GenBank/DDBJ databases">
        <authorList>
            <person name="Mishra B."/>
        </authorList>
    </citation>
    <scope>NUCLEOTIDE SEQUENCE [LARGE SCALE GENOMIC DNA]</scope>
</reference>
<dbReference type="PANTHER" id="PTHR11945">
    <property type="entry name" value="MADS BOX PROTEIN"/>
    <property type="match status" value="1"/>
</dbReference>
<evidence type="ECO:0000256" key="5">
    <source>
        <dbReference type="ARBA" id="ARBA00023242"/>
    </source>
</evidence>
<keyword evidence="3" id="KW-0238">DNA-binding</keyword>
<evidence type="ECO:0000256" key="1">
    <source>
        <dbReference type="ARBA" id="ARBA00004123"/>
    </source>
</evidence>
<organism evidence="7 8">
    <name type="scientific">Microthlaspi erraticum</name>
    <dbReference type="NCBI Taxonomy" id="1685480"/>
    <lineage>
        <taxon>Eukaryota</taxon>
        <taxon>Viridiplantae</taxon>
        <taxon>Streptophyta</taxon>
        <taxon>Embryophyta</taxon>
        <taxon>Tracheophyta</taxon>
        <taxon>Spermatophyta</taxon>
        <taxon>Magnoliopsida</taxon>
        <taxon>eudicotyledons</taxon>
        <taxon>Gunneridae</taxon>
        <taxon>Pentapetalae</taxon>
        <taxon>rosids</taxon>
        <taxon>malvids</taxon>
        <taxon>Brassicales</taxon>
        <taxon>Brassicaceae</taxon>
        <taxon>Coluteocarpeae</taxon>
        <taxon>Microthlaspi</taxon>
    </lineage>
</organism>
<sequence>MPRKKLNLAYIPNDTLRKVSYNKRKKGFMKKIEELTVLCGIEACAVVNSPFSSNPEVWPSNTGVKTVVEKFEAMPEIDQEKKMVNHEGFLMRTITKTMDNSERKTNENKELMMREAMFFLLTEQGNMLTADGHHEDLCKHIEKYIKVLYKHRAEFVNQTRFEFGESSSAASARAPAAIAEVGSSSTQNATNVSNSPLPLPLLKNELWALEPINANAFGNIFLPDVNNQQRYNQIQYQEQFGYEQFGYPMVDQDGGYIPNQNQIQQEDWFVDQILNQTEQMSFPAMDGNNHCNHHQS</sequence>
<dbReference type="PRINTS" id="PR00404">
    <property type="entry name" value="MADSDOMAIN"/>
</dbReference>
<protein>
    <recommendedName>
        <fullName evidence="6">MADS-box domain-containing protein</fullName>
    </recommendedName>
</protein>
<accession>A0A6D2HMX2</accession>
<evidence type="ECO:0000313" key="8">
    <source>
        <dbReference type="Proteomes" id="UP000467841"/>
    </source>
</evidence>
<dbReference type="GO" id="GO:0000978">
    <property type="term" value="F:RNA polymerase II cis-regulatory region sequence-specific DNA binding"/>
    <property type="evidence" value="ECO:0007669"/>
    <property type="project" value="TreeGrafter"/>
</dbReference>
<keyword evidence="5" id="KW-0539">Nucleus</keyword>
<dbReference type="EMBL" id="CACVBM020000210">
    <property type="protein sequence ID" value="CAA7015905.1"/>
    <property type="molecule type" value="Genomic_DNA"/>
</dbReference>
<evidence type="ECO:0000313" key="7">
    <source>
        <dbReference type="EMBL" id="CAA7015905.1"/>
    </source>
</evidence>
<comment type="subcellular location">
    <subcellularLocation>
        <location evidence="1">Nucleus</location>
    </subcellularLocation>
</comment>
<gene>
    <name evidence="7" type="ORF">MERR_LOCUS3140</name>
</gene>
<dbReference type="GO" id="GO:0000981">
    <property type="term" value="F:DNA-binding transcription factor activity, RNA polymerase II-specific"/>
    <property type="evidence" value="ECO:0007669"/>
    <property type="project" value="InterPro"/>
</dbReference>